<dbReference type="EMBL" id="WDRM01000020">
    <property type="protein sequence ID" value="KAB7336240.1"/>
    <property type="molecule type" value="Genomic_DNA"/>
</dbReference>
<dbReference type="RefSeq" id="WP_010080813.1">
    <property type="nucleotide sequence ID" value="NZ_AP014658.1"/>
</dbReference>
<evidence type="ECO:0000313" key="22">
    <source>
        <dbReference type="Proteomes" id="UP000467387"/>
    </source>
</evidence>
<dbReference type="EMBL" id="WDWU01000001">
    <property type="protein sequence ID" value="KAB7057982.1"/>
    <property type="molecule type" value="Genomic_DNA"/>
</dbReference>
<evidence type="ECO:0000313" key="14">
    <source>
        <dbReference type="EMBL" id="RGL03580.1"/>
    </source>
</evidence>
<dbReference type="InterPro" id="IPR039369">
    <property type="entry name" value="LacA-like"/>
</dbReference>
<reference evidence="18 19" key="2">
    <citation type="journal article" date="2019" name="Nat. Med.">
        <title>A library of human gut bacterial isolates paired with longitudinal multiomics data enables mechanistic microbiome research.</title>
        <authorList>
            <person name="Poyet M."/>
            <person name="Groussin M."/>
            <person name="Gibbons S.M."/>
            <person name="Avila-Pacheco J."/>
            <person name="Jiang X."/>
            <person name="Kearney S.M."/>
            <person name="Perrotta A.R."/>
            <person name="Berdy B."/>
            <person name="Zhao S."/>
            <person name="Lieberman T.D."/>
            <person name="Swanson P.K."/>
            <person name="Smith M."/>
            <person name="Roesemann S."/>
            <person name="Alexander J.E."/>
            <person name="Rich S.A."/>
            <person name="Livny J."/>
            <person name="Vlamakis H."/>
            <person name="Clish C."/>
            <person name="Bullock K."/>
            <person name="Deik A."/>
            <person name="Scott J."/>
            <person name="Pierce K.A."/>
            <person name="Xavier R.J."/>
            <person name="Alm E.J."/>
        </authorList>
    </citation>
    <scope>NUCLEOTIDE SEQUENCE [LARGE SCALE GENOMIC DNA]</scope>
    <source>
        <strain evidence="8 19">BIOML-A201</strain>
        <strain evidence="7 22">BIOML-A210</strain>
        <strain evidence="11 23">BIOML-A37</strain>
        <strain evidence="12 21">BIOML-A395</strain>
        <strain evidence="13">BIOML-A409</strain>
        <strain evidence="10 20">BIOML-A55</strain>
        <strain evidence="9 18">BIOML-A65</strain>
    </source>
</reference>
<evidence type="ECO:0000313" key="10">
    <source>
        <dbReference type="EMBL" id="KAB7358082.1"/>
    </source>
</evidence>
<dbReference type="Proteomes" id="UP000261186">
    <property type="component" value="Unassembled WGS sequence"/>
</dbReference>
<evidence type="ECO:0000256" key="4">
    <source>
        <dbReference type="ARBA" id="ARBA00023315"/>
    </source>
</evidence>
<dbReference type="Proteomes" id="UP000468842">
    <property type="component" value="Unassembled WGS sequence"/>
</dbReference>
<dbReference type="EMBL" id="WDRC01000020">
    <property type="protein sequence ID" value="KAB7358082.1"/>
    <property type="molecule type" value="Genomic_DNA"/>
</dbReference>
<dbReference type="EMBL" id="WDWL01000002">
    <property type="protein sequence ID" value="KAB7074798.1"/>
    <property type="molecule type" value="Genomic_DNA"/>
</dbReference>
<dbReference type="GO" id="GO:0008870">
    <property type="term" value="F:galactoside O-acetyltransferase activity"/>
    <property type="evidence" value="ECO:0007669"/>
    <property type="project" value="TreeGrafter"/>
</dbReference>
<evidence type="ECO:0000313" key="11">
    <source>
        <dbReference type="EMBL" id="KAB7394366.1"/>
    </source>
</evidence>
<dbReference type="InterPro" id="IPR011004">
    <property type="entry name" value="Trimer_LpxA-like_sf"/>
</dbReference>
<sequence length="224" mass="25045">MMTEDKPIAKPIIDDATREKMALMFSGEVYLPDDVDGFFDLQAAQRDLQLELNATPLTNPKRRTELMQAFFGAAGEGLYLECPVYANWGCNTYWGERCYANFNLTLVDDGEIFIGSHTMIGPNVTLVATGHPVRPDLRYQGAQYSLPVHIGENVWIGANVTVLPGGTIGDNAVIGANSLVTKDIPANTVAYGSPCKVIREINERDDVYYWRDRQFSERFKLKEQ</sequence>
<evidence type="ECO:0000256" key="1">
    <source>
        <dbReference type="ARBA" id="ARBA00007274"/>
    </source>
</evidence>
<keyword evidence="2 5" id="KW-0808">Transferase</keyword>
<evidence type="ECO:0000313" key="16">
    <source>
        <dbReference type="Proteomes" id="UP000261186"/>
    </source>
</evidence>
<dbReference type="Proteomes" id="UP000460881">
    <property type="component" value="Unassembled WGS sequence"/>
</dbReference>
<evidence type="ECO:0000313" key="7">
    <source>
        <dbReference type="EMBL" id="KAB7057982.1"/>
    </source>
</evidence>
<comment type="similarity">
    <text evidence="1 5">Belongs to the transferase hexapeptide repeat family.</text>
</comment>
<dbReference type="Proteomes" id="UP000638311">
    <property type="component" value="Unassembled WGS sequence"/>
</dbReference>
<evidence type="ECO:0000256" key="5">
    <source>
        <dbReference type="RuleBase" id="RU367021"/>
    </source>
</evidence>
<dbReference type="Gene3D" id="2.160.10.10">
    <property type="entry name" value="Hexapeptide repeat proteins"/>
    <property type="match status" value="1"/>
</dbReference>
<dbReference type="EMBL" id="QSRZ01000001">
    <property type="protein sequence ID" value="RGL52565.1"/>
    <property type="molecule type" value="Genomic_DNA"/>
</dbReference>
<proteinExistence type="inferred from homology"/>
<dbReference type="SMART" id="SM01266">
    <property type="entry name" value="Mac"/>
    <property type="match status" value="1"/>
</dbReference>
<evidence type="ECO:0000313" key="9">
    <source>
        <dbReference type="EMBL" id="KAB7336240.1"/>
    </source>
</evidence>
<evidence type="ECO:0000256" key="3">
    <source>
        <dbReference type="ARBA" id="ARBA00022737"/>
    </source>
</evidence>
<gene>
    <name evidence="15" type="ORF">DXC63_00360</name>
    <name evidence="14" type="ORF">DXC85_07235</name>
    <name evidence="11" type="ORF">GBB40_08285</name>
    <name evidence="10" type="ORF">GBB63_08195</name>
    <name evidence="9" type="ORF">GBB73_08370</name>
    <name evidence="8" type="ORF">GBI83_01455</name>
    <name evidence="7" type="ORF">GBI87_00500</name>
    <name evidence="12" type="ORF">GT999_01485</name>
    <name evidence="13" type="ORF">GUA24_01485</name>
</gene>
<evidence type="ECO:0000313" key="12">
    <source>
        <dbReference type="EMBL" id="MZR87999.1"/>
    </source>
</evidence>
<evidence type="ECO:0000313" key="20">
    <source>
        <dbReference type="Proteomes" id="UP000460881"/>
    </source>
</evidence>
<dbReference type="Proteomes" id="UP000261288">
    <property type="component" value="Unassembled WGS sequence"/>
</dbReference>
<evidence type="ECO:0000313" key="21">
    <source>
        <dbReference type="Proteomes" id="UP000466472"/>
    </source>
</evidence>
<evidence type="ECO:0000313" key="23">
    <source>
        <dbReference type="Proteomes" id="UP000468842"/>
    </source>
</evidence>
<keyword evidence="3" id="KW-0677">Repeat</keyword>
<protein>
    <recommendedName>
        <fullName evidence="5">Acetyltransferase</fullName>
        <ecNumber evidence="5">2.3.1.-</ecNumber>
    </recommendedName>
</protein>
<comment type="caution">
    <text evidence="12">The sequence shown here is derived from an EMBL/GenBank/DDBJ whole genome shotgun (WGS) entry which is preliminary data.</text>
</comment>
<evidence type="ECO:0000313" key="18">
    <source>
        <dbReference type="Proteomes" id="UP000430971"/>
    </source>
</evidence>
<dbReference type="EMBL" id="WDQK01000018">
    <property type="protein sequence ID" value="KAB7394366.1"/>
    <property type="molecule type" value="Genomic_DNA"/>
</dbReference>
<dbReference type="Proteomes" id="UP000466472">
    <property type="component" value="Unassembled WGS sequence"/>
</dbReference>
<dbReference type="AlphaFoldDB" id="A0A0M4MZ93"/>
<dbReference type="CDD" id="cd03357">
    <property type="entry name" value="LbH_MAT_GAT"/>
    <property type="match status" value="1"/>
</dbReference>
<organism evidence="12 21">
    <name type="scientific">Bifidobacterium longum</name>
    <dbReference type="NCBI Taxonomy" id="216816"/>
    <lineage>
        <taxon>Bacteria</taxon>
        <taxon>Bacillati</taxon>
        <taxon>Actinomycetota</taxon>
        <taxon>Actinomycetes</taxon>
        <taxon>Bifidobacteriales</taxon>
        <taxon>Bifidobacteriaceae</taxon>
        <taxon>Bifidobacterium</taxon>
    </lineage>
</organism>
<dbReference type="EMBL" id="QSRH01000004">
    <property type="protein sequence ID" value="RGL03580.1"/>
    <property type="molecule type" value="Genomic_DNA"/>
</dbReference>
<dbReference type="PANTHER" id="PTHR43017:SF1">
    <property type="entry name" value="ACETYLTRANSFERASE YJL218W-RELATED"/>
    <property type="match status" value="1"/>
</dbReference>
<evidence type="ECO:0000313" key="13">
    <source>
        <dbReference type="EMBL" id="MZU07721.1"/>
    </source>
</evidence>
<dbReference type="Pfam" id="PF12464">
    <property type="entry name" value="Mac"/>
    <property type="match status" value="1"/>
</dbReference>
<reference evidence="16 17" key="1">
    <citation type="submission" date="2018-08" db="EMBL/GenBank/DDBJ databases">
        <title>A genome reference for cultivated species of the human gut microbiota.</title>
        <authorList>
            <person name="Zou Y."/>
            <person name="Xue W."/>
            <person name="Luo G."/>
        </authorList>
    </citation>
    <scope>NUCLEOTIDE SEQUENCE [LARGE SCALE GENOMIC DNA]</scope>
    <source>
        <strain evidence="15 17">TF06-45A</strain>
        <strain evidence="14 16">TF08-4AC</strain>
    </source>
</reference>
<feature type="domain" description="Maltose/galactoside acetyltransferase" evidence="6">
    <location>
        <begin position="21"/>
        <end position="76"/>
    </location>
</feature>
<dbReference type="Pfam" id="PF00132">
    <property type="entry name" value="Hexapep"/>
    <property type="match status" value="1"/>
</dbReference>
<accession>A0A0M4MZ93</accession>
<dbReference type="PANTHER" id="PTHR43017">
    <property type="entry name" value="GALACTOSIDE O-ACETYLTRANSFERASE"/>
    <property type="match status" value="1"/>
</dbReference>
<dbReference type="Proteomes" id="UP000430971">
    <property type="component" value="Unassembled WGS sequence"/>
</dbReference>
<dbReference type="Proteomes" id="UP000432196">
    <property type="component" value="Unassembled WGS sequence"/>
</dbReference>
<dbReference type="SUPFAM" id="SSF51161">
    <property type="entry name" value="Trimeric LpxA-like enzymes"/>
    <property type="match status" value="1"/>
</dbReference>
<evidence type="ECO:0000313" key="15">
    <source>
        <dbReference type="EMBL" id="RGL52565.1"/>
    </source>
</evidence>
<dbReference type="EMBL" id="WXEF01000002">
    <property type="protein sequence ID" value="MZR87999.1"/>
    <property type="molecule type" value="Genomic_DNA"/>
</dbReference>
<dbReference type="EMBL" id="WXDR01000002">
    <property type="protein sequence ID" value="MZU07721.1"/>
    <property type="molecule type" value="Genomic_DNA"/>
</dbReference>
<dbReference type="EC" id="2.3.1.-" evidence="5"/>
<evidence type="ECO:0000259" key="6">
    <source>
        <dbReference type="SMART" id="SM01266"/>
    </source>
</evidence>
<keyword evidence="4 5" id="KW-0012">Acyltransferase</keyword>
<evidence type="ECO:0000313" key="8">
    <source>
        <dbReference type="EMBL" id="KAB7074798.1"/>
    </source>
</evidence>
<dbReference type="Proteomes" id="UP000467387">
    <property type="component" value="Unassembled WGS sequence"/>
</dbReference>
<evidence type="ECO:0000313" key="19">
    <source>
        <dbReference type="Proteomes" id="UP000432196"/>
    </source>
</evidence>
<evidence type="ECO:0000256" key="2">
    <source>
        <dbReference type="ARBA" id="ARBA00022679"/>
    </source>
</evidence>
<evidence type="ECO:0000313" key="17">
    <source>
        <dbReference type="Proteomes" id="UP000261288"/>
    </source>
</evidence>
<dbReference type="InterPro" id="IPR024688">
    <property type="entry name" value="Mac_dom"/>
</dbReference>
<name>A0A0M4MZ93_BIFLN</name>
<dbReference type="InterPro" id="IPR001451">
    <property type="entry name" value="Hexapep"/>
</dbReference>